<evidence type="ECO:0000313" key="1">
    <source>
        <dbReference type="EMBL" id="EJW98057.1"/>
    </source>
</evidence>
<sequence length="41" mass="4798">METIIKAAAVFGRVSKTRPYDFSIIISQRTFHDFPYNIIYS</sequence>
<gene>
    <name evidence="1" type="ORF">EVA_13837</name>
</gene>
<organism evidence="1">
    <name type="scientific">gut metagenome</name>
    <dbReference type="NCBI Taxonomy" id="749906"/>
    <lineage>
        <taxon>unclassified sequences</taxon>
        <taxon>metagenomes</taxon>
        <taxon>organismal metagenomes</taxon>
    </lineage>
</organism>
<proteinExistence type="predicted"/>
<reference evidence="1" key="1">
    <citation type="journal article" date="2012" name="PLoS ONE">
        <title>Gene sets for utilization of primary and secondary nutrition supplies in the distal gut of endangered iberian lynx.</title>
        <authorList>
            <person name="Alcaide M."/>
            <person name="Messina E."/>
            <person name="Richter M."/>
            <person name="Bargiela R."/>
            <person name="Peplies J."/>
            <person name="Huws S.A."/>
            <person name="Newbold C.J."/>
            <person name="Golyshin P.N."/>
            <person name="Simon M.A."/>
            <person name="Lopez G."/>
            <person name="Yakimov M.M."/>
            <person name="Ferrer M."/>
        </authorList>
    </citation>
    <scope>NUCLEOTIDE SEQUENCE</scope>
</reference>
<dbReference type="AlphaFoldDB" id="J9G8H8"/>
<name>J9G8H8_9ZZZZ</name>
<accession>J9G8H8</accession>
<comment type="caution">
    <text evidence="1">The sequence shown here is derived from an EMBL/GenBank/DDBJ whole genome shotgun (WGS) entry which is preliminary data.</text>
</comment>
<dbReference type="EMBL" id="AMCI01004452">
    <property type="protein sequence ID" value="EJW98057.1"/>
    <property type="molecule type" value="Genomic_DNA"/>
</dbReference>
<protein>
    <submittedName>
        <fullName evidence="1">Uncharacterized protein</fullName>
    </submittedName>
</protein>